<feature type="region of interest" description="Disordered" evidence="1">
    <location>
        <begin position="1"/>
        <end position="56"/>
    </location>
</feature>
<evidence type="ECO:0000313" key="3">
    <source>
        <dbReference type="EMBL" id="KAK7463916.1"/>
    </source>
</evidence>
<dbReference type="Proteomes" id="UP001519460">
    <property type="component" value="Unassembled WGS sequence"/>
</dbReference>
<dbReference type="InterPro" id="IPR001111">
    <property type="entry name" value="TGF-b_propeptide"/>
</dbReference>
<evidence type="ECO:0000256" key="1">
    <source>
        <dbReference type="SAM" id="MobiDB-lite"/>
    </source>
</evidence>
<feature type="domain" description="TGF-beta propeptide" evidence="2">
    <location>
        <begin position="57"/>
        <end position="129"/>
    </location>
</feature>
<feature type="non-terminal residue" evidence="3">
    <location>
        <position position="282"/>
    </location>
</feature>
<feature type="region of interest" description="Disordered" evidence="1">
    <location>
        <begin position="159"/>
        <end position="182"/>
    </location>
</feature>
<comment type="caution">
    <text evidence="3">The sequence shown here is derived from an EMBL/GenBank/DDBJ whole genome shotgun (WGS) entry which is preliminary data.</text>
</comment>
<feature type="compositionally biased region" description="Low complexity" evidence="1">
    <location>
        <begin position="21"/>
        <end position="38"/>
    </location>
</feature>
<dbReference type="Gene3D" id="2.60.120.970">
    <property type="match status" value="1"/>
</dbReference>
<gene>
    <name evidence="3" type="ORF">BaRGS_00038082</name>
</gene>
<name>A0ABD0J890_9CAEN</name>
<accession>A0ABD0J890</accession>
<proteinExistence type="predicted"/>
<reference evidence="3 4" key="1">
    <citation type="journal article" date="2023" name="Sci. Data">
        <title>Genome assembly of the Korean intertidal mud-creeper Batillaria attramentaria.</title>
        <authorList>
            <person name="Patra A.K."/>
            <person name="Ho P.T."/>
            <person name="Jun S."/>
            <person name="Lee S.J."/>
            <person name="Kim Y."/>
            <person name="Won Y.J."/>
        </authorList>
    </citation>
    <scope>NUCLEOTIDE SEQUENCE [LARGE SCALE GENOMIC DNA]</scope>
    <source>
        <strain evidence="3">Wonlab-2016</strain>
    </source>
</reference>
<evidence type="ECO:0000313" key="4">
    <source>
        <dbReference type="Proteomes" id="UP001519460"/>
    </source>
</evidence>
<protein>
    <recommendedName>
        <fullName evidence="2">TGF-beta propeptide domain-containing protein</fullName>
    </recommendedName>
</protein>
<dbReference type="EMBL" id="JACVVK020000598">
    <property type="protein sequence ID" value="KAK7463916.1"/>
    <property type="molecule type" value="Genomic_DNA"/>
</dbReference>
<organism evidence="3 4">
    <name type="scientific">Batillaria attramentaria</name>
    <dbReference type="NCBI Taxonomy" id="370345"/>
    <lineage>
        <taxon>Eukaryota</taxon>
        <taxon>Metazoa</taxon>
        <taxon>Spiralia</taxon>
        <taxon>Lophotrochozoa</taxon>
        <taxon>Mollusca</taxon>
        <taxon>Gastropoda</taxon>
        <taxon>Caenogastropoda</taxon>
        <taxon>Sorbeoconcha</taxon>
        <taxon>Cerithioidea</taxon>
        <taxon>Batillariidae</taxon>
        <taxon>Batillaria</taxon>
    </lineage>
</organism>
<feature type="compositionally biased region" description="Polar residues" evidence="1">
    <location>
        <begin position="1"/>
        <end position="20"/>
    </location>
</feature>
<keyword evidence="4" id="KW-1185">Reference proteome</keyword>
<feature type="non-terminal residue" evidence="3">
    <location>
        <position position="1"/>
    </location>
</feature>
<sequence>STVSRDASSSLPQDTDSIRATSSTVTSHPPSTSSPSKTAPKRGSAGFSRKGQPVKDKRVLKALEKSLLGSLGLKSRPRPKSVASVPPYMLQLYRRQANSQSPLNTIDSPFLQVKGRGGIAANTVRSFHHTGRWEKSAVLARGELWREFRAACNWGTTSRAGLRNEGPPRVADQSHDGAPVGSRDVATHPMAPGTACHESDLNNENGIGNCTLKREDERVLFGTAEGLSTPFCVVSSFIRAGLATAALRPEEEEECYQLSLEAWEAEFTTPLRLDENPAVGTS</sequence>
<dbReference type="Pfam" id="PF00688">
    <property type="entry name" value="TGFb_propeptide"/>
    <property type="match status" value="1"/>
</dbReference>
<dbReference type="AlphaFoldDB" id="A0ABD0J890"/>
<evidence type="ECO:0000259" key="2">
    <source>
        <dbReference type="Pfam" id="PF00688"/>
    </source>
</evidence>